<dbReference type="RefSeq" id="WP_096448246.1">
    <property type="nucleotide sequence ID" value="NZ_JBHSOG010000094.1"/>
</dbReference>
<name>A0ABW1AVS8_9RHOO</name>
<organism evidence="1 2">
    <name type="scientific">Thauera sinica</name>
    <dbReference type="NCBI Taxonomy" id="2665146"/>
    <lineage>
        <taxon>Bacteria</taxon>
        <taxon>Pseudomonadati</taxon>
        <taxon>Pseudomonadota</taxon>
        <taxon>Betaproteobacteria</taxon>
        <taxon>Rhodocyclales</taxon>
        <taxon>Zoogloeaceae</taxon>
        <taxon>Thauera</taxon>
    </lineage>
</organism>
<protein>
    <recommendedName>
        <fullName evidence="3">Antitoxin VbhA domain-containing protein</fullName>
    </recommendedName>
</protein>
<evidence type="ECO:0000313" key="2">
    <source>
        <dbReference type="Proteomes" id="UP001595974"/>
    </source>
</evidence>
<reference evidence="2" key="1">
    <citation type="journal article" date="2019" name="Int. J. Syst. Evol. Microbiol.">
        <title>The Global Catalogue of Microorganisms (GCM) 10K type strain sequencing project: providing services to taxonomists for standard genome sequencing and annotation.</title>
        <authorList>
            <consortium name="The Broad Institute Genomics Platform"/>
            <consortium name="The Broad Institute Genome Sequencing Center for Infectious Disease"/>
            <person name="Wu L."/>
            <person name="Ma J."/>
        </authorList>
    </citation>
    <scope>NUCLEOTIDE SEQUENCE [LARGE SCALE GENOMIC DNA]</scope>
    <source>
        <strain evidence="2">SHR3</strain>
    </source>
</reference>
<sequence>MIKHEAGPNTLSLLEAARLMAGGALSEHDAEVLLANAIQRGELHANIKRWATEQWEGRQLPGNLNRLETYVEREDFDAWRTRSDHSARPAC</sequence>
<accession>A0ABW1AVS8</accession>
<gene>
    <name evidence="1" type="ORF">ACFPTN_17950</name>
</gene>
<dbReference type="EMBL" id="JBHSOG010000094">
    <property type="protein sequence ID" value="MFC5771267.1"/>
    <property type="molecule type" value="Genomic_DNA"/>
</dbReference>
<comment type="caution">
    <text evidence="1">The sequence shown here is derived from an EMBL/GenBank/DDBJ whole genome shotgun (WGS) entry which is preliminary data.</text>
</comment>
<dbReference type="Proteomes" id="UP001595974">
    <property type="component" value="Unassembled WGS sequence"/>
</dbReference>
<evidence type="ECO:0008006" key="3">
    <source>
        <dbReference type="Google" id="ProtNLM"/>
    </source>
</evidence>
<evidence type="ECO:0000313" key="1">
    <source>
        <dbReference type="EMBL" id="MFC5771267.1"/>
    </source>
</evidence>
<keyword evidence="2" id="KW-1185">Reference proteome</keyword>
<proteinExistence type="predicted"/>